<feature type="compositionally biased region" description="Basic and acidic residues" evidence="3">
    <location>
        <begin position="56"/>
        <end position="66"/>
    </location>
</feature>
<proteinExistence type="predicted"/>
<dbReference type="Gene3D" id="2.130.10.10">
    <property type="entry name" value="YVTN repeat-like/Quinoprotein amine dehydrogenase"/>
    <property type="match status" value="1"/>
</dbReference>
<dbReference type="InterPro" id="IPR015943">
    <property type="entry name" value="WD40/YVTN_repeat-like_dom_sf"/>
</dbReference>
<dbReference type="PANTHER" id="PTHR14205">
    <property type="entry name" value="WD-REPEAT PROTEIN"/>
    <property type="match status" value="1"/>
</dbReference>
<keyword evidence="2" id="KW-0677">Repeat</keyword>
<evidence type="ECO:0000256" key="1">
    <source>
        <dbReference type="ARBA" id="ARBA00022574"/>
    </source>
</evidence>
<feature type="domain" description="EIPR1-like beta-propeller" evidence="4">
    <location>
        <begin position="132"/>
        <end position="268"/>
    </location>
</feature>
<accession>A0A1D6Q1X2</accession>
<dbReference type="InterPro" id="IPR040323">
    <property type="entry name" value="EIPR1"/>
</dbReference>
<protein>
    <submittedName>
        <fullName evidence="5">WD repeat-containing protein DWA2</fullName>
    </submittedName>
</protein>
<dbReference type="PANTHER" id="PTHR14205:SF15">
    <property type="entry name" value="EARP AND GARP COMPLEX-INTERACTING PROTEIN 1"/>
    <property type="match status" value="1"/>
</dbReference>
<name>A0A1D6Q1X2_MAIZE</name>
<organism evidence="5">
    <name type="scientific">Zea mays</name>
    <name type="common">Maize</name>
    <dbReference type="NCBI Taxonomy" id="4577"/>
    <lineage>
        <taxon>Eukaryota</taxon>
        <taxon>Viridiplantae</taxon>
        <taxon>Streptophyta</taxon>
        <taxon>Embryophyta</taxon>
        <taxon>Tracheophyta</taxon>
        <taxon>Spermatophyta</taxon>
        <taxon>Magnoliopsida</taxon>
        <taxon>Liliopsida</taxon>
        <taxon>Poales</taxon>
        <taxon>Poaceae</taxon>
        <taxon>PACMAD clade</taxon>
        <taxon>Panicoideae</taxon>
        <taxon>Andropogonodae</taxon>
        <taxon>Andropogoneae</taxon>
        <taxon>Tripsacinae</taxon>
        <taxon>Zea</taxon>
    </lineage>
</organism>
<evidence type="ECO:0000259" key="4">
    <source>
        <dbReference type="Pfam" id="PF23609"/>
    </source>
</evidence>
<evidence type="ECO:0000313" key="5">
    <source>
        <dbReference type="EMBL" id="AQK52614.1"/>
    </source>
</evidence>
<sequence>MQGGSSGIVYGGLKYQASKQAPAAPSGTFFEPSALTTLSSLSALAGTVYRRRARGRQLDHLPRRDPQPQGGERGEGFGASVWKIPELNGQSNSPQLEQLFELSGHTGKIRRWTPVSVAASDVYHLYWFLTPLSCSFCSVIWWPLGKHDKLISIDDRNIFLWNVDMSNKSAKVISQGSADMLPNLSGGAWDPHNHNSIASISDSSLHLWDLRSMEKSSAIEHAHIRDVDYNPKKQHIIATTEDDFGICLWDLRMLKLPLKDLPGHSHCVFFKFVILMPWSFFTALLVHPIDKKNHYLTHILTMKTASMVLHGAPMIHHYSLLCPMMEGLSWNQSSPTCRENESCWSNFWIQWQKKHNKDVAEIILLDIRSSTLLIEASNGSKTLRSSFS</sequence>
<dbReference type="ExpressionAtlas" id="A0A1D6Q1X2">
    <property type="expression patterns" value="baseline and differential"/>
</dbReference>
<evidence type="ECO:0000256" key="3">
    <source>
        <dbReference type="SAM" id="MobiDB-lite"/>
    </source>
</evidence>
<dbReference type="InterPro" id="IPR059104">
    <property type="entry name" value="Beta-prop_EIPR1-like"/>
</dbReference>
<dbReference type="AlphaFoldDB" id="A0A1D6Q1X2"/>
<feature type="region of interest" description="Disordered" evidence="3">
    <location>
        <begin position="55"/>
        <end position="75"/>
    </location>
</feature>
<dbReference type="EMBL" id="CM000780">
    <property type="protein sequence ID" value="AQK52614.1"/>
    <property type="molecule type" value="Genomic_DNA"/>
</dbReference>
<gene>
    <name evidence="5" type="ORF">ZEAMMB73_Zm00001d050501</name>
</gene>
<dbReference type="Pfam" id="PF23609">
    <property type="entry name" value="Beta-prop_EIPR1"/>
    <property type="match status" value="1"/>
</dbReference>
<dbReference type="SUPFAM" id="SSF101908">
    <property type="entry name" value="Putative isomerase YbhE"/>
    <property type="match status" value="1"/>
</dbReference>
<keyword evidence="1" id="KW-0853">WD repeat</keyword>
<evidence type="ECO:0000256" key="2">
    <source>
        <dbReference type="ARBA" id="ARBA00022737"/>
    </source>
</evidence>
<reference evidence="5" key="1">
    <citation type="submission" date="2015-12" db="EMBL/GenBank/DDBJ databases">
        <title>Update maize B73 reference genome by single molecule sequencing technologies.</title>
        <authorList>
            <consortium name="Maize Genome Sequencing Project"/>
            <person name="Ware D."/>
        </authorList>
    </citation>
    <scope>NUCLEOTIDE SEQUENCE</scope>
    <source>
        <tissue evidence="5">Seedling</tissue>
    </source>
</reference>